<dbReference type="InterPro" id="IPR010061">
    <property type="entry name" value="MeMal-semiAld_DH"/>
</dbReference>
<dbReference type="InterPro" id="IPR015590">
    <property type="entry name" value="Aldehyde_DH_dom"/>
</dbReference>
<dbReference type="GO" id="GO:0006210">
    <property type="term" value="P:thymine catabolic process"/>
    <property type="evidence" value="ECO:0007669"/>
    <property type="project" value="TreeGrafter"/>
</dbReference>
<keyword evidence="2" id="KW-0560">Oxidoreductase</keyword>
<evidence type="ECO:0000313" key="6">
    <source>
        <dbReference type="Proteomes" id="UP000295565"/>
    </source>
</evidence>
<dbReference type="NCBIfam" id="TIGR01722">
    <property type="entry name" value="MMSDH"/>
    <property type="match status" value="1"/>
</dbReference>
<dbReference type="InterPro" id="IPR016160">
    <property type="entry name" value="Ald_DH_CS_CYS"/>
</dbReference>
<name>A0A4R1KF87_9GAMM</name>
<dbReference type="InterPro" id="IPR016161">
    <property type="entry name" value="Ald_DH/histidinol_DH"/>
</dbReference>
<evidence type="ECO:0000313" key="5">
    <source>
        <dbReference type="EMBL" id="TCK63284.1"/>
    </source>
</evidence>
<dbReference type="Gene3D" id="3.40.605.10">
    <property type="entry name" value="Aldehyde Dehydrogenase, Chain A, domain 1"/>
    <property type="match status" value="1"/>
</dbReference>
<dbReference type="Proteomes" id="UP000295565">
    <property type="component" value="Unassembled WGS sequence"/>
</dbReference>
<reference evidence="5 6" key="1">
    <citation type="submission" date="2019-03" db="EMBL/GenBank/DDBJ databases">
        <title>Genomic Encyclopedia of Type Strains, Phase IV (KMG-IV): sequencing the most valuable type-strain genomes for metagenomic binning, comparative biology and taxonomic classification.</title>
        <authorList>
            <person name="Goeker M."/>
        </authorList>
    </citation>
    <scope>NUCLEOTIDE SEQUENCE [LARGE SCALE GENOMIC DNA]</scope>
    <source>
        <strain evidence="5 6">DSM 18577</strain>
    </source>
</reference>
<sequence>MTLQLHNFVNGHFQPSNSGRFGTVYNPATGEVCAEVDLSSAAEANSAAETSAVSQKAWAKVTVDERLAVLKQFGRLLAQHLPQCVELMVQEHGKPNSQAEQELTQALQIIDSLEALIQTCNWSDQTDNNQPYTQPLGVCVGITTSVLPALSAFWLFPIALCCGNSFLLKPSERTPSIALKFAELLQQAGLPDGLFQVIQGDKEVVDALICHPQVMAVSFIGSTQIAKEVYRKASEAGKRVQALGSAKNHLLVADDADLQQVSDELMNAAFTMSGQNCMAASVVVTTSDATADALIERLIPRIEALKIGPGNAHPENDMGPVISEAQLLKVRGYIEQGEKDGAQLLLDGRQLNYETGYFVGGSLFDRVTPQMRIYREEILGPIVLVMREQNYEQALAVINAHPFANSSAIFTNTEQLAADFCQRVETGNVGLNVALAEPTINQSIGGWKQSLFGPLGVCGPDGQRFFTRQKAITKR</sequence>
<protein>
    <recommendedName>
        <fullName evidence="1">methylmalonate-semialdehyde dehydrogenase (CoA acylating)</fullName>
        <ecNumber evidence="1">1.2.1.27</ecNumber>
    </recommendedName>
</protein>
<dbReference type="Pfam" id="PF00171">
    <property type="entry name" value="Aldedh"/>
    <property type="match status" value="1"/>
</dbReference>
<dbReference type="PANTHER" id="PTHR43866">
    <property type="entry name" value="MALONATE-SEMIALDEHYDE DEHYDROGENASE"/>
    <property type="match status" value="1"/>
</dbReference>
<dbReference type="PANTHER" id="PTHR43866:SF4">
    <property type="entry name" value="MALONATE-SEMIALDEHYDE DEHYDROGENASE"/>
    <property type="match status" value="1"/>
</dbReference>
<dbReference type="RefSeq" id="WP_131911044.1">
    <property type="nucleotide sequence ID" value="NZ_OU594967.1"/>
</dbReference>
<dbReference type="EC" id="1.2.1.27" evidence="1"/>
<feature type="domain" description="Aldehyde dehydrogenase" evidence="4">
    <location>
        <begin position="16"/>
        <end position="472"/>
    </location>
</feature>
<accession>A0A4R1KF87</accession>
<dbReference type="FunFam" id="3.40.309.10:FF:000002">
    <property type="entry name" value="Methylmalonate-semialdehyde dehydrogenase (Acylating)"/>
    <property type="match status" value="1"/>
</dbReference>
<dbReference type="GO" id="GO:0006574">
    <property type="term" value="P:L-valine catabolic process"/>
    <property type="evidence" value="ECO:0007669"/>
    <property type="project" value="TreeGrafter"/>
</dbReference>
<evidence type="ECO:0000256" key="3">
    <source>
        <dbReference type="ARBA" id="ARBA00023027"/>
    </source>
</evidence>
<evidence type="ECO:0000259" key="4">
    <source>
        <dbReference type="Pfam" id="PF00171"/>
    </source>
</evidence>
<evidence type="ECO:0000256" key="1">
    <source>
        <dbReference type="ARBA" id="ARBA00013048"/>
    </source>
</evidence>
<evidence type="ECO:0000256" key="2">
    <source>
        <dbReference type="ARBA" id="ARBA00023002"/>
    </source>
</evidence>
<keyword evidence="3" id="KW-0520">NAD</keyword>
<dbReference type="SUPFAM" id="SSF53720">
    <property type="entry name" value="ALDH-like"/>
    <property type="match status" value="1"/>
</dbReference>
<comment type="caution">
    <text evidence="5">The sequence shown here is derived from an EMBL/GenBank/DDBJ whole genome shotgun (WGS) entry which is preliminary data.</text>
</comment>
<proteinExistence type="predicted"/>
<dbReference type="OrthoDB" id="9812625at2"/>
<gene>
    <name evidence="5" type="ORF">EV690_0169</name>
</gene>
<dbReference type="EMBL" id="SMGD01000002">
    <property type="protein sequence ID" value="TCK63284.1"/>
    <property type="molecule type" value="Genomic_DNA"/>
</dbReference>
<dbReference type="InterPro" id="IPR016163">
    <property type="entry name" value="Ald_DH_C"/>
</dbReference>
<keyword evidence="6" id="KW-1185">Reference proteome</keyword>
<dbReference type="Gene3D" id="3.40.309.10">
    <property type="entry name" value="Aldehyde Dehydrogenase, Chain A, domain 2"/>
    <property type="match status" value="1"/>
</dbReference>
<dbReference type="PROSITE" id="PS00070">
    <property type="entry name" value="ALDEHYDE_DEHYDR_CYS"/>
    <property type="match status" value="1"/>
</dbReference>
<dbReference type="AlphaFoldDB" id="A0A4R1KF87"/>
<dbReference type="GO" id="GO:0004491">
    <property type="term" value="F:methylmalonate-semialdehyde dehydrogenase (acylating, NAD) activity"/>
    <property type="evidence" value="ECO:0007669"/>
    <property type="project" value="UniProtKB-EC"/>
</dbReference>
<dbReference type="InterPro" id="IPR016162">
    <property type="entry name" value="Ald_DH_N"/>
</dbReference>
<organism evidence="5 6">
    <name type="scientific">Celerinatantimonas diazotrophica</name>
    <dbReference type="NCBI Taxonomy" id="412034"/>
    <lineage>
        <taxon>Bacteria</taxon>
        <taxon>Pseudomonadati</taxon>
        <taxon>Pseudomonadota</taxon>
        <taxon>Gammaproteobacteria</taxon>
        <taxon>Celerinatantimonadaceae</taxon>
        <taxon>Celerinatantimonas</taxon>
    </lineage>
</organism>